<gene>
    <name evidence="4" type="ORF">HMN09_01349800</name>
</gene>
<feature type="transmembrane region" description="Helical" evidence="2">
    <location>
        <begin position="164"/>
        <end position="183"/>
    </location>
</feature>
<proteinExistence type="predicted"/>
<keyword evidence="2" id="KW-0812">Transmembrane</keyword>
<dbReference type="Pfam" id="PF00226">
    <property type="entry name" value="DnaJ"/>
    <property type="match status" value="1"/>
</dbReference>
<evidence type="ECO:0000313" key="4">
    <source>
        <dbReference type="EMBL" id="KAF7289019.1"/>
    </source>
</evidence>
<comment type="caution">
    <text evidence="4">The sequence shown here is derived from an EMBL/GenBank/DDBJ whole genome shotgun (WGS) entry which is preliminary data.</text>
</comment>
<protein>
    <submittedName>
        <fullName evidence="4">J domain-containing protein</fullName>
    </submittedName>
</protein>
<dbReference type="EMBL" id="JACAZE010000030">
    <property type="protein sequence ID" value="KAF7289019.1"/>
    <property type="molecule type" value="Genomic_DNA"/>
</dbReference>
<dbReference type="SUPFAM" id="SSF46565">
    <property type="entry name" value="Chaperone J-domain"/>
    <property type="match status" value="1"/>
</dbReference>
<organism evidence="4 5">
    <name type="scientific">Mycena chlorophos</name>
    <name type="common">Agaric fungus</name>
    <name type="synonym">Agaricus chlorophos</name>
    <dbReference type="NCBI Taxonomy" id="658473"/>
    <lineage>
        <taxon>Eukaryota</taxon>
        <taxon>Fungi</taxon>
        <taxon>Dikarya</taxon>
        <taxon>Basidiomycota</taxon>
        <taxon>Agaricomycotina</taxon>
        <taxon>Agaricomycetes</taxon>
        <taxon>Agaricomycetidae</taxon>
        <taxon>Agaricales</taxon>
        <taxon>Marasmiineae</taxon>
        <taxon>Mycenaceae</taxon>
        <taxon>Mycena</taxon>
    </lineage>
</organism>
<dbReference type="AlphaFoldDB" id="A0A8H6VPM1"/>
<dbReference type="OrthoDB" id="445556at2759"/>
<dbReference type="InterPro" id="IPR001623">
    <property type="entry name" value="DnaJ_domain"/>
</dbReference>
<keyword evidence="2" id="KW-1133">Transmembrane helix</keyword>
<dbReference type="Gene3D" id="1.10.287.110">
    <property type="entry name" value="DnaJ domain"/>
    <property type="match status" value="1"/>
</dbReference>
<dbReference type="PROSITE" id="PS50076">
    <property type="entry name" value="DNAJ_2"/>
    <property type="match status" value="1"/>
</dbReference>
<reference evidence="4" key="1">
    <citation type="submission" date="2020-05" db="EMBL/GenBank/DDBJ databases">
        <title>Mycena genomes resolve the evolution of fungal bioluminescence.</title>
        <authorList>
            <person name="Tsai I.J."/>
        </authorList>
    </citation>
    <scope>NUCLEOTIDE SEQUENCE</scope>
    <source>
        <strain evidence="4">110903Hualien_Pintung</strain>
    </source>
</reference>
<dbReference type="SMART" id="SM00271">
    <property type="entry name" value="DnaJ"/>
    <property type="match status" value="1"/>
</dbReference>
<dbReference type="PRINTS" id="PR00625">
    <property type="entry name" value="JDOMAIN"/>
</dbReference>
<keyword evidence="2" id="KW-0472">Membrane</keyword>
<evidence type="ECO:0000259" key="3">
    <source>
        <dbReference type="PROSITE" id="PS50076"/>
    </source>
</evidence>
<evidence type="ECO:0000256" key="2">
    <source>
        <dbReference type="SAM" id="Phobius"/>
    </source>
</evidence>
<keyword evidence="5" id="KW-1185">Reference proteome</keyword>
<dbReference type="CDD" id="cd06257">
    <property type="entry name" value="DnaJ"/>
    <property type="match status" value="1"/>
</dbReference>
<accession>A0A8H6VPM1</accession>
<name>A0A8H6VPM1_MYCCL</name>
<dbReference type="InterPro" id="IPR036869">
    <property type="entry name" value="J_dom_sf"/>
</dbReference>
<sequence length="229" mass="26744">MMSARCLGARLNHLPPYLSHAFATASVQFPFPTKPNPSPHEIFHINRGASAAEIKRRYIELVKLHHPDSPSCRDLSPDERHRRFQLVGAAYDSLRGKPRSAYPERERSTWEEINHRKRAQARHQYANQHSRRGAEYSYAHSRRAEYAYAEWNNRPMDDRWVDRVILTFGFVALLAGVLPMFLYPRSPLDRLPTSAYNLAQAHREARMKYEERLRSEGRLSGDDDEDKFK</sequence>
<evidence type="ECO:0000313" key="5">
    <source>
        <dbReference type="Proteomes" id="UP000613580"/>
    </source>
</evidence>
<dbReference type="Proteomes" id="UP000613580">
    <property type="component" value="Unassembled WGS sequence"/>
</dbReference>
<feature type="region of interest" description="Disordered" evidence="1">
    <location>
        <begin position="209"/>
        <end position="229"/>
    </location>
</feature>
<evidence type="ECO:0000256" key="1">
    <source>
        <dbReference type="SAM" id="MobiDB-lite"/>
    </source>
</evidence>
<feature type="domain" description="J" evidence="3">
    <location>
        <begin position="38"/>
        <end position="114"/>
    </location>
</feature>